<keyword evidence="2" id="KW-1185">Reference proteome</keyword>
<evidence type="ECO:0000313" key="1">
    <source>
        <dbReference type="EMBL" id="KAG0655442.1"/>
    </source>
</evidence>
<protein>
    <submittedName>
        <fullName evidence="1">Uncharacterized protein</fullName>
    </submittedName>
</protein>
<evidence type="ECO:0000313" key="2">
    <source>
        <dbReference type="Proteomes" id="UP000777482"/>
    </source>
</evidence>
<dbReference type="Proteomes" id="UP000777482">
    <property type="component" value="Unassembled WGS sequence"/>
</dbReference>
<comment type="caution">
    <text evidence="1">The sequence shown here is derived from an EMBL/GenBank/DDBJ whole genome shotgun (WGS) entry which is preliminary data.</text>
</comment>
<organism evidence="1 2">
    <name type="scientific">Rhodotorula mucilaginosa</name>
    <name type="common">Yeast</name>
    <name type="synonym">Rhodotorula rubra</name>
    <dbReference type="NCBI Taxonomy" id="5537"/>
    <lineage>
        <taxon>Eukaryota</taxon>
        <taxon>Fungi</taxon>
        <taxon>Dikarya</taxon>
        <taxon>Basidiomycota</taxon>
        <taxon>Pucciniomycotina</taxon>
        <taxon>Microbotryomycetes</taxon>
        <taxon>Sporidiobolales</taxon>
        <taxon>Sporidiobolaceae</taxon>
        <taxon>Rhodotorula</taxon>
    </lineage>
</organism>
<dbReference type="AlphaFoldDB" id="A0A9P6VW10"/>
<sequence length="332" mass="37151">MADAPHHFAGSSGYGAPPHHQHFTMPLHLINTPATISTAAILAESPLAAEYTQTVNMLAEKACQRISQLEQDATAKAREWARAELAKAHKWQSTVMMPDFWAKLARGDPEHVQKRLSLLREDIEDIQFNITISWPVEELTLAPPDPEKAGHFGKFDVVVGELVSLAAQEIQQEQAEVERVTLAHAEKHQKGANGWHQRMLAKGKEYWARRATANTTLNQNLELFSLYLDTLMLDQSFIWSLPCLNGGSHLITLTDRLKPRHRLHSQRKENLRRAQEGMLTQALELSSVEAVAGSAQSQQHPISLSQQQPLPQFPPSGAFLGLPHPEAYMVTW</sequence>
<proteinExistence type="predicted"/>
<reference evidence="1 2" key="1">
    <citation type="submission" date="2020-11" db="EMBL/GenBank/DDBJ databases">
        <title>Kefir isolates.</title>
        <authorList>
            <person name="Marcisauskas S."/>
            <person name="Kim Y."/>
            <person name="Blasche S."/>
        </authorList>
    </citation>
    <scope>NUCLEOTIDE SEQUENCE [LARGE SCALE GENOMIC DNA]</scope>
    <source>
        <strain evidence="1 2">KR</strain>
    </source>
</reference>
<accession>A0A9P6VW10</accession>
<dbReference type="EMBL" id="PUHQ01000120">
    <property type="protein sequence ID" value="KAG0655442.1"/>
    <property type="molecule type" value="Genomic_DNA"/>
</dbReference>
<name>A0A9P6VW10_RHOMI</name>
<gene>
    <name evidence="1" type="ORF">C6P46_000982</name>
</gene>